<dbReference type="GO" id="GO:0005524">
    <property type="term" value="F:ATP binding"/>
    <property type="evidence" value="ECO:0007669"/>
    <property type="project" value="UniProtKB-KW"/>
</dbReference>
<dbReference type="GO" id="GO:0000287">
    <property type="term" value="F:magnesium ion binding"/>
    <property type="evidence" value="ECO:0007669"/>
    <property type="project" value="UniProtKB-UniRule"/>
</dbReference>
<organism evidence="8 9">
    <name type="scientific">Compostimonas suwonensis</name>
    <dbReference type="NCBI Taxonomy" id="1048394"/>
    <lineage>
        <taxon>Bacteria</taxon>
        <taxon>Bacillati</taxon>
        <taxon>Actinomycetota</taxon>
        <taxon>Actinomycetes</taxon>
        <taxon>Micrococcales</taxon>
        <taxon>Microbacteriaceae</taxon>
        <taxon>Compostimonas</taxon>
    </lineage>
</organism>
<evidence type="ECO:0000256" key="1">
    <source>
        <dbReference type="ARBA" id="ARBA00008748"/>
    </source>
</evidence>
<keyword evidence="9" id="KW-1185">Reference proteome</keyword>
<comment type="catalytic activity">
    <reaction evidence="6">
        <text>acetate + ATP = acetyl phosphate + ADP</text>
        <dbReference type="Rhea" id="RHEA:11352"/>
        <dbReference type="ChEBI" id="CHEBI:22191"/>
        <dbReference type="ChEBI" id="CHEBI:30089"/>
        <dbReference type="ChEBI" id="CHEBI:30616"/>
        <dbReference type="ChEBI" id="CHEBI:456216"/>
        <dbReference type="EC" id="2.7.2.1"/>
    </reaction>
</comment>
<comment type="similarity">
    <text evidence="1 6 7">Belongs to the acetokinase family.</text>
</comment>
<proteinExistence type="inferred from homology"/>
<dbReference type="UniPathway" id="UPA00340">
    <property type="reaction ID" value="UER00458"/>
</dbReference>
<dbReference type="InterPro" id="IPR004372">
    <property type="entry name" value="Ac/propionate_kinase"/>
</dbReference>
<reference evidence="8 9" key="1">
    <citation type="submission" date="2017-11" db="EMBL/GenBank/DDBJ databases">
        <title>Genomic Encyclopedia of Archaeal and Bacterial Type Strains, Phase II (KMG-II): From Individual Species to Whole Genera.</title>
        <authorList>
            <person name="Goeker M."/>
        </authorList>
    </citation>
    <scope>NUCLEOTIDE SEQUENCE [LARGE SCALE GENOMIC DNA]</scope>
    <source>
        <strain evidence="8 9">DSM 25625</strain>
    </source>
</reference>
<dbReference type="PIRSF" id="PIRSF000722">
    <property type="entry name" value="Acetate_prop_kin"/>
    <property type="match status" value="1"/>
</dbReference>
<dbReference type="Proteomes" id="UP000230161">
    <property type="component" value="Unassembled WGS sequence"/>
</dbReference>
<dbReference type="CDD" id="cd24010">
    <property type="entry name" value="ASKHA_NBD_AcK_PK"/>
    <property type="match status" value="1"/>
</dbReference>
<evidence type="ECO:0000256" key="7">
    <source>
        <dbReference type="RuleBase" id="RU003835"/>
    </source>
</evidence>
<name>A0A2M9BC19_9MICO</name>
<dbReference type="PROSITE" id="PS01075">
    <property type="entry name" value="ACETATE_KINASE_1"/>
    <property type="match status" value="1"/>
</dbReference>
<protein>
    <recommendedName>
        <fullName evidence="6">Acetate kinase</fullName>
        <ecNumber evidence="6">2.7.2.1</ecNumber>
    </recommendedName>
    <alternativeName>
        <fullName evidence="6">Acetokinase</fullName>
    </alternativeName>
</protein>
<evidence type="ECO:0000313" key="9">
    <source>
        <dbReference type="Proteomes" id="UP000230161"/>
    </source>
</evidence>
<dbReference type="Gene3D" id="3.30.420.40">
    <property type="match status" value="2"/>
</dbReference>
<dbReference type="PROSITE" id="PS01076">
    <property type="entry name" value="ACETATE_KINASE_2"/>
    <property type="match status" value="1"/>
</dbReference>
<dbReference type="Pfam" id="PF00871">
    <property type="entry name" value="Acetate_kinase"/>
    <property type="match status" value="1"/>
</dbReference>
<keyword evidence="4 6" id="KW-0418">Kinase</keyword>
<evidence type="ECO:0000256" key="4">
    <source>
        <dbReference type="ARBA" id="ARBA00022777"/>
    </source>
</evidence>
<feature type="binding site" evidence="6">
    <location>
        <position position="67"/>
    </location>
    <ligand>
        <name>substrate</name>
    </ligand>
</feature>
<dbReference type="AlphaFoldDB" id="A0A2M9BC19"/>
<feature type="binding site" evidence="6">
    <location>
        <position position="15"/>
    </location>
    <ligand>
        <name>ATP</name>
        <dbReference type="ChEBI" id="CHEBI:30616"/>
    </ligand>
</feature>
<dbReference type="EC" id="2.7.2.1" evidence="6"/>
<evidence type="ECO:0000256" key="3">
    <source>
        <dbReference type="ARBA" id="ARBA00022741"/>
    </source>
</evidence>
<evidence type="ECO:0000313" key="8">
    <source>
        <dbReference type="EMBL" id="PJJ55489.1"/>
    </source>
</evidence>
<feature type="binding site" evidence="6">
    <location>
        <begin position="184"/>
        <end position="188"/>
    </location>
    <ligand>
        <name>ATP</name>
        <dbReference type="ChEBI" id="CHEBI:30616"/>
    </ligand>
</feature>
<dbReference type="PANTHER" id="PTHR21060:SF15">
    <property type="entry name" value="ACETATE KINASE-RELATED"/>
    <property type="match status" value="1"/>
</dbReference>
<dbReference type="RefSeq" id="WP_100345614.1">
    <property type="nucleotide sequence ID" value="NZ_PGFB01000005.1"/>
</dbReference>
<dbReference type="PANTHER" id="PTHR21060">
    <property type="entry name" value="ACETATE KINASE"/>
    <property type="match status" value="1"/>
</dbReference>
<dbReference type="InterPro" id="IPR000890">
    <property type="entry name" value="Aliphatic_acid_kin_short-chain"/>
</dbReference>
<dbReference type="InterPro" id="IPR043129">
    <property type="entry name" value="ATPase_NBD"/>
</dbReference>
<feature type="active site" description="Proton donor/acceptor" evidence="6">
    <location>
        <position position="124"/>
    </location>
</feature>
<keyword evidence="3 6" id="KW-0547">Nucleotide-binding</keyword>
<dbReference type="GO" id="GO:0006083">
    <property type="term" value="P:acetate metabolic process"/>
    <property type="evidence" value="ECO:0007669"/>
    <property type="project" value="TreeGrafter"/>
</dbReference>
<evidence type="ECO:0000256" key="6">
    <source>
        <dbReference type="HAMAP-Rule" id="MF_00020"/>
    </source>
</evidence>
<feature type="binding site" evidence="6">
    <location>
        <position position="8"/>
    </location>
    <ligand>
        <name>Mg(2+)</name>
        <dbReference type="ChEBI" id="CHEBI:18420"/>
    </ligand>
</feature>
<feature type="site" description="Transition state stabilizer" evidence="6">
    <location>
        <position position="156"/>
    </location>
</feature>
<dbReference type="NCBIfam" id="TIGR00016">
    <property type="entry name" value="ackA"/>
    <property type="match status" value="1"/>
</dbReference>
<comment type="function">
    <text evidence="6">Catalyzes the formation of acetyl phosphate from acetate and ATP. Can also catalyze the reverse reaction.</text>
</comment>
<keyword evidence="6" id="KW-0479">Metal-binding</keyword>
<comment type="subcellular location">
    <subcellularLocation>
        <location evidence="6">Cytoplasm</location>
    </subcellularLocation>
</comment>
<gene>
    <name evidence="6" type="primary">ackA</name>
    <name evidence="8" type="ORF">CLV54_2833</name>
</gene>
<feature type="binding site" evidence="6">
    <location>
        <begin position="305"/>
        <end position="309"/>
    </location>
    <ligand>
        <name>ATP</name>
        <dbReference type="ChEBI" id="CHEBI:30616"/>
    </ligand>
</feature>
<evidence type="ECO:0000256" key="5">
    <source>
        <dbReference type="ARBA" id="ARBA00022840"/>
    </source>
</evidence>
<feature type="binding site" evidence="6">
    <location>
        <position position="360"/>
    </location>
    <ligand>
        <name>Mg(2+)</name>
        <dbReference type="ChEBI" id="CHEBI:18420"/>
    </ligand>
</feature>
<dbReference type="SUPFAM" id="SSF53067">
    <property type="entry name" value="Actin-like ATPase domain"/>
    <property type="match status" value="2"/>
</dbReference>
<keyword evidence="5 6" id="KW-0067">ATP-binding</keyword>
<sequence length="383" mass="40419">MTVVLVLNAGSSSVKWQLVDGQSGSSIRGGLVERLDTDRGEPAAHDAVIRDLLAKLRDEPVAIIGHRVVHGGSRFDSATLITDEVEQQIDELAVLAPLHNPLNLAGIRAARAVFPGIPNVAVFDTAFHRTLPPAATVYALPPELVQQHRIRRYGFHGISYQYVSVRAAELLGRPLSELRLIVFHLGNGASACAIAGGRSVDTSMGMTPLAGLVMGTRAGDVDPGVLIALGRAGHGWDELEELLTRESGLRALAGTEDMRDIHAAAVAGDPAATAALEVYHHRLRHYLGAYLGQLGGADAIVFTGGVGENAPATRAAAVSGMERLGICLDDERNRAPAGREPRTVSDPRSSTAVLVVPTNEEFEIARQSLAAVTRPDADLAGPV</sequence>
<dbReference type="HAMAP" id="MF_00020">
    <property type="entry name" value="Acetate_kinase"/>
    <property type="match status" value="1"/>
</dbReference>
<dbReference type="PRINTS" id="PR00471">
    <property type="entry name" value="ACETATEKNASE"/>
</dbReference>
<dbReference type="GO" id="GO:0008776">
    <property type="term" value="F:acetate kinase activity"/>
    <property type="evidence" value="ECO:0007669"/>
    <property type="project" value="UniProtKB-UniRule"/>
</dbReference>
<evidence type="ECO:0000256" key="2">
    <source>
        <dbReference type="ARBA" id="ARBA00022679"/>
    </source>
</evidence>
<comment type="subunit">
    <text evidence="6">Homodimer.</text>
</comment>
<feature type="binding site" evidence="6">
    <location>
        <begin position="257"/>
        <end position="259"/>
    </location>
    <ligand>
        <name>ATP</name>
        <dbReference type="ChEBI" id="CHEBI:30616"/>
    </ligand>
</feature>
<keyword evidence="6" id="KW-0963">Cytoplasm</keyword>
<comment type="pathway">
    <text evidence="6">Metabolic intermediate biosynthesis; acetyl-CoA biosynthesis; acetyl-CoA from acetate: step 1/2.</text>
</comment>
<dbReference type="OrthoDB" id="9802453at2"/>
<dbReference type="InterPro" id="IPR023865">
    <property type="entry name" value="Aliphatic_acid_kinase_CS"/>
</dbReference>
<dbReference type="GO" id="GO:0006085">
    <property type="term" value="P:acetyl-CoA biosynthetic process"/>
    <property type="evidence" value="ECO:0007669"/>
    <property type="project" value="UniProtKB-UniRule"/>
</dbReference>
<keyword evidence="6" id="KW-0460">Magnesium</keyword>
<dbReference type="GO" id="GO:0005737">
    <property type="term" value="C:cytoplasm"/>
    <property type="evidence" value="ECO:0007669"/>
    <property type="project" value="UniProtKB-SubCell"/>
</dbReference>
<keyword evidence="2 6" id="KW-0808">Transferase</keyword>
<accession>A0A2M9BC19</accession>
<dbReference type="EMBL" id="PGFB01000005">
    <property type="protein sequence ID" value="PJJ55489.1"/>
    <property type="molecule type" value="Genomic_DNA"/>
</dbReference>
<comment type="cofactor">
    <cofactor evidence="6">
        <name>Mg(2+)</name>
        <dbReference type="ChEBI" id="CHEBI:18420"/>
    </cofactor>
    <cofactor evidence="6">
        <name>Mn(2+)</name>
        <dbReference type="ChEBI" id="CHEBI:29035"/>
    </cofactor>
    <text evidence="6">Mg(2+). Can also accept Mn(2+).</text>
</comment>
<feature type="site" description="Transition state stabilizer" evidence="6">
    <location>
        <position position="217"/>
    </location>
</feature>
<comment type="caution">
    <text evidence="8">The sequence shown here is derived from an EMBL/GenBank/DDBJ whole genome shotgun (WGS) entry which is preliminary data.</text>
</comment>